<name>F8NQN4_SERL9</name>
<sequence length="64" mass="7761">MVMVTISERPEYYHKKTIVKRHRRQKLRDMRRSVLVLFGLSILIRLECAEYHNTTMLHNVHNVV</sequence>
<organism>
    <name type="scientific">Serpula lacrymans var. lacrymans (strain S7.9)</name>
    <name type="common">Dry rot fungus</name>
    <dbReference type="NCBI Taxonomy" id="578457"/>
    <lineage>
        <taxon>Eukaryota</taxon>
        <taxon>Fungi</taxon>
        <taxon>Dikarya</taxon>
        <taxon>Basidiomycota</taxon>
        <taxon>Agaricomycotina</taxon>
        <taxon>Agaricomycetes</taxon>
        <taxon>Agaricomycetidae</taxon>
        <taxon>Boletales</taxon>
        <taxon>Coniophorineae</taxon>
        <taxon>Serpulaceae</taxon>
        <taxon>Serpula</taxon>
    </lineage>
</organism>
<reference evidence="1" key="1">
    <citation type="submission" date="2011-04" db="EMBL/GenBank/DDBJ databases">
        <title>Evolution of plant cell wall degrading machinery underlies the functional diversity of forest fungi.</title>
        <authorList>
            <consortium name="US DOE Joint Genome Institute (JGI-PGF)"/>
            <person name="Eastwood D.C."/>
            <person name="Floudas D."/>
            <person name="Binder M."/>
            <person name="Majcherczyk A."/>
            <person name="Schneider P."/>
            <person name="Aerts A."/>
            <person name="Asiegbu F.O."/>
            <person name="Baker S.E."/>
            <person name="Barry K."/>
            <person name="Bendiksby M."/>
            <person name="Blumentritt M."/>
            <person name="Coutinho P.M."/>
            <person name="Cullen D."/>
            <person name="Cullen D."/>
            <person name="Gathman A."/>
            <person name="Goodell B."/>
            <person name="Henrissat B."/>
            <person name="Ihrmark K."/>
            <person name="Kauserud H."/>
            <person name="Kohler A."/>
            <person name="LaButti K."/>
            <person name="Lapidus A."/>
            <person name="Lavin J.L."/>
            <person name="Lee Y.-H."/>
            <person name="Lindquist E."/>
            <person name="Lilly W."/>
            <person name="Lucas S."/>
            <person name="Morin E."/>
            <person name="Murat C."/>
            <person name="Oguiza J.A."/>
            <person name="Park J."/>
            <person name="Pisabarro A.G."/>
            <person name="Riley R."/>
            <person name="Rosling A."/>
            <person name="Salamov A."/>
            <person name="Schmidt O."/>
            <person name="Schmutz J."/>
            <person name="Skrede I."/>
            <person name="Stenlid J."/>
            <person name="Wiebenga A."/>
            <person name="Xie X."/>
            <person name="Kues U."/>
            <person name="Hibbett D.S."/>
            <person name="Hoffmeister D."/>
            <person name="Hogberg N."/>
            <person name="Martin F."/>
            <person name="Grigoriev I.V."/>
            <person name="Watkinson S.C."/>
        </authorList>
    </citation>
    <scope>NUCLEOTIDE SEQUENCE</scope>
    <source>
        <strain evidence="1">S7.9</strain>
    </source>
</reference>
<dbReference type="Proteomes" id="UP000008064">
    <property type="component" value="Unassembled WGS sequence"/>
</dbReference>
<gene>
    <name evidence="1" type="ORF">SERLADRAFT_385537</name>
</gene>
<protein>
    <submittedName>
        <fullName evidence="1">Uncharacterized protein</fullName>
    </submittedName>
</protein>
<dbReference type="AlphaFoldDB" id="F8NQN4"/>
<feature type="non-terminal residue" evidence="1">
    <location>
        <position position="64"/>
    </location>
</feature>
<dbReference type="RefSeq" id="XP_007316813.1">
    <property type="nucleotide sequence ID" value="XM_007316751.1"/>
</dbReference>
<dbReference type="KEGG" id="sla:SERLADRAFT_385537"/>
<dbReference type="HOGENOM" id="CLU_2874060_0_0_1"/>
<accession>F8NQN4</accession>
<proteinExistence type="predicted"/>
<evidence type="ECO:0000313" key="1">
    <source>
        <dbReference type="EMBL" id="EGO26640.1"/>
    </source>
</evidence>
<dbReference type="GeneID" id="18811156"/>
<dbReference type="EMBL" id="GL945432">
    <property type="protein sequence ID" value="EGO26640.1"/>
    <property type="molecule type" value="Genomic_DNA"/>
</dbReference>